<dbReference type="Pfam" id="PF06803">
    <property type="entry name" value="DUF1232"/>
    <property type="match status" value="1"/>
</dbReference>
<comment type="subcellular location">
    <subcellularLocation>
        <location evidence="1">Endomembrane system</location>
        <topology evidence="1">Multi-pass membrane protein</topology>
    </subcellularLocation>
</comment>
<evidence type="ECO:0000256" key="5">
    <source>
        <dbReference type="SAM" id="Phobius"/>
    </source>
</evidence>
<keyword evidence="8" id="KW-1185">Reference proteome</keyword>
<sequence>MKFRARQLKSNLIILNLSYSDPRVKWYAKLFTLCVVAYAFSPIDLIPDFIPILGYLDDLIIVPLGIFLALKMLPKDVIEENRAGNKKQAQELVYGNIVHRCLGASCHLGFYVYLYEILLIQ</sequence>
<evidence type="ECO:0000313" key="8">
    <source>
        <dbReference type="Proteomes" id="UP000019772"/>
    </source>
</evidence>
<feature type="transmembrane region" description="Helical" evidence="5">
    <location>
        <begin position="26"/>
        <end position="43"/>
    </location>
</feature>
<dbReference type="STRING" id="1268072.PSAB_03925"/>
<dbReference type="KEGG" id="psab:PSAB_03925"/>
<keyword evidence="4 5" id="KW-0472">Membrane</keyword>
<name>X4Z7L2_9BACL</name>
<keyword evidence="3 5" id="KW-1133">Transmembrane helix</keyword>
<feature type="transmembrane region" description="Helical" evidence="5">
    <location>
        <begin position="49"/>
        <end position="70"/>
    </location>
</feature>
<gene>
    <name evidence="7" type="ORF">PSAB_03925</name>
</gene>
<dbReference type="AlphaFoldDB" id="X4Z7L2"/>
<evidence type="ECO:0000256" key="1">
    <source>
        <dbReference type="ARBA" id="ARBA00004127"/>
    </source>
</evidence>
<accession>X4Z7L2</accession>
<dbReference type="GO" id="GO:0012505">
    <property type="term" value="C:endomembrane system"/>
    <property type="evidence" value="ECO:0007669"/>
    <property type="project" value="UniProtKB-SubCell"/>
</dbReference>
<evidence type="ECO:0000256" key="2">
    <source>
        <dbReference type="ARBA" id="ARBA00022692"/>
    </source>
</evidence>
<organism evidence="7 8">
    <name type="scientific">Paenibacillus sabinae T27</name>
    <dbReference type="NCBI Taxonomy" id="1268072"/>
    <lineage>
        <taxon>Bacteria</taxon>
        <taxon>Bacillati</taxon>
        <taxon>Bacillota</taxon>
        <taxon>Bacilli</taxon>
        <taxon>Bacillales</taxon>
        <taxon>Paenibacillaceae</taxon>
        <taxon>Paenibacillus</taxon>
    </lineage>
</organism>
<evidence type="ECO:0000256" key="3">
    <source>
        <dbReference type="ARBA" id="ARBA00022989"/>
    </source>
</evidence>
<evidence type="ECO:0000313" key="7">
    <source>
        <dbReference type="EMBL" id="AHV95721.1"/>
    </source>
</evidence>
<keyword evidence="2 5" id="KW-0812">Transmembrane</keyword>
<dbReference type="InterPro" id="IPR010652">
    <property type="entry name" value="DUF1232"/>
</dbReference>
<feature type="domain" description="DUF1232" evidence="6">
    <location>
        <begin position="28"/>
        <end position="64"/>
    </location>
</feature>
<dbReference type="HOGENOM" id="CLU_139031_1_0_9"/>
<evidence type="ECO:0000259" key="6">
    <source>
        <dbReference type="Pfam" id="PF06803"/>
    </source>
</evidence>
<protein>
    <recommendedName>
        <fullName evidence="6">DUF1232 domain-containing protein</fullName>
    </recommendedName>
</protein>
<dbReference type="Proteomes" id="UP000019772">
    <property type="component" value="Chromosome"/>
</dbReference>
<dbReference type="EMBL" id="CP004078">
    <property type="protein sequence ID" value="AHV95721.1"/>
    <property type="molecule type" value="Genomic_DNA"/>
</dbReference>
<dbReference type="eggNOG" id="COG3339">
    <property type="taxonomic scope" value="Bacteria"/>
</dbReference>
<evidence type="ECO:0000256" key="4">
    <source>
        <dbReference type="ARBA" id="ARBA00023136"/>
    </source>
</evidence>
<reference evidence="7 8" key="1">
    <citation type="journal article" date="2014" name="PLoS Genet.">
        <title>Comparative Genomic Analysis of N2-Fixing and Non-N2-Fixing Paenibacillus spp.: Organization, Evolution and Expression of the Nitrogen Fixation Genes.</title>
        <authorList>
            <person name="Xie J.B."/>
            <person name="Du Z."/>
            <person name="Bai L."/>
            <person name="Tian C."/>
            <person name="Zhang Y."/>
            <person name="Xie J.Y."/>
            <person name="Wang T."/>
            <person name="Liu X."/>
            <person name="Chen X."/>
            <person name="Cheng Q."/>
            <person name="Chen S."/>
            <person name="Li J."/>
        </authorList>
    </citation>
    <scope>NUCLEOTIDE SEQUENCE [LARGE SCALE GENOMIC DNA]</scope>
    <source>
        <strain evidence="7 8">T27</strain>
    </source>
</reference>
<proteinExistence type="predicted"/>